<evidence type="ECO:0000313" key="2">
    <source>
        <dbReference type="Proteomes" id="UP000193834"/>
    </source>
</evidence>
<dbReference type="OrthoDB" id="1645729at2"/>
<dbReference type="AlphaFoldDB" id="A0A1X7IT34"/>
<dbReference type="STRING" id="1852522.SAMN06295960_0720"/>
<accession>A0A1X7IT34</accession>
<organism evidence="1 2">
    <name type="scientific">Paenibacillus aquistagni</name>
    <dbReference type="NCBI Taxonomy" id="1852522"/>
    <lineage>
        <taxon>Bacteria</taxon>
        <taxon>Bacillati</taxon>
        <taxon>Bacillota</taxon>
        <taxon>Bacilli</taxon>
        <taxon>Bacillales</taxon>
        <taxon>Paenibacillaceae</taxon>
        <taxon>Paenibacillus</taxon>
    </lineage>
</organism>
<proteinExistence type="predicted"/>
<dbReference type="InterPro" id="IPR035903">
    <property type="entry name" value="HesB-like_dom_sf"/>
</dbReference>
<evidence type="ECO:0000313" key="1">
    <source>
        <dbReference type="EMBL" id="SMG17658.1"/>
    </source>
</evidence>
<dbReference type="SUPFAM" id="SSF89360">
    <property type="entry name" value="HesB-like domain"/>
    <property type="match status" value="1"/>
</dbReference>
<dbReference type="Proteomes" id="UP000193834">
    <property type="component" value="Unassembled WGS sequence"/>
</dbReference>
<dbReference type="RefSeq" id="WP_085493944.1">
    <property type="nucleotide sequence ID" value="NZ_FXAZ01000001.1"/>
</dbReference>
<dbReference type="EMBL" id="FXAZ01000001">
    <property type="protein sequence ID" value="SMG17658.1"/>
    <property type="molecule type" value="Genomic_DNA"/>
</dbReference>
<sequence length="102" mass="11663">MILRVTPEAVQRFQKEWGFASGDTVRIFVRYSGFSESGPYSFGIMKDTPRYPAVLVEIEGISFFMEQNDTWFVEEEALTIAEANEEIVFRRHASSSELDAEA</sequence>
<reference evidence="1 2" key="1">
    <citation type="submission" date="2017-04" db="EMBL/GenBank/DDBJ databases">
        <authorList>
            <person name="Afonso C.L."/>
            <person name="Miller P.J."/>
            <person name="Scott M.A."/>
            <person name="Spackman E."/>
            <person name="Goraichik I."/>
            <person name="Dimitrov K.M."/>
            <person name="Suarez D.L."/>
            <person name="Swayne D.E."/>
        </authorList>
    </citation>
    <scope>NUCLEOTIDE SEQUENCE [LARGE SCALE GENOMIC DNA]</scope>
    <source>
        <strain evidence="1 2">11</strain>
    </source>
</reference>
<gene>
    <name evidence="1" type="ORF">SAMN06295960_0720</name>
</gene>
<name>A0A1X7IT34_9BACL</name>
<keyword evidence="2" id="KW-1185">Reference proteome</keyword>
<protein>
    <submittedName>
        <fullName evidence="1">Uncharacterized protein YneR</fullName>
    </submittedName>
</protein>